<dbReference type="GO" id="GO:0005524">
    <property type="term" value="F:ATP binding"/>
    <property type="evidence" value="ECO:0007669"/>
    <property type="project" value="InterPro"/>
</dbReference>
<gene>
    <name evidence="3" type="ORF">TM35_000401670</name>
</gene>
<dbReference type="InterPro" id="IPR000048">
    <property type="entry name" value="IQ_motif_EF-hand-BS"/>
</dbReference>
<dbReference type="InterPro" id="IPR003593">
    <property type="entry name" value="AAA+_ATPase"/>
</dbReference>
<evidence type="ECO:0000256" key="1">
    <source>
        <dbReference type="SAM" id="MobiDB-lite"/>
    </source>
</evidence>
<dbReference type="Proteomes" id="UP000192257">
    <property type="component" value="Unassembled WGS sequence"/>
</dbReference>
<dbReference type="AlphaFoldDB" id="A0A1X0NLC0"/>
<dbReference type="PANTHER" id="PTHR14690:SF0">
    <property type="entry name" value="IQ MOTIF CONTAINING WITH AAA DOMAIN 1"/>
    <property type="match status" value="1"/>
</dbReference>
<accession>A0A1X0NLC0</accession>
<comment type="caution">
    <text evidence="3">The sequence shown here is derived from an EMBL/GenBank/DDBJ whole genome shotgun (WGS) entry which is preliminary data.</text>
</comment>
<organism evidence="3 4">
    <name type="scientific">Trypanosoma theileri</name>
    <dbReference type="NCBI Taxonomy" id="67003"/>
    <lineage>
        <taxon>Eukaryota</taxon>
        <taxon>Discoba</taxon>
        <taxon>Euglenozoa</taxon>
        <taxon>Kinetoplastea</taxon>
        <taxon>Metakinetoplastina</taxon>
        <taxon>Trypanosomatida</taxon>
        <taxon>Trypanosomatidae</taxon>
        <taxon>Trypanosoma</taxon>
    </lineage>
</organism>
<dbReference type="PROSITE" id="PS50096">
    <property type="entry name" value="IQ"/>
    <property type="match status" value="1"/>
</dbReference>
<dbReference type="SMART" id="SM00382">
    <property type="entry name" value="AAA"/>
    <property type="match status" value="1"/>
</dbReference>
<feature type="region of interest" description="Disordered" evidence="1">
    <location>
        <begin position="521"/>
        <end position="550"/>
    </location>
</feature>
<dbReference type="RefSeq" id="XP_028878966.1">
    <property type="nucleotide sequence ID" value="XM_029029782.1"/>
</dbReference>
<dbReference type="SUPFAM" id="SSF52540">
    <property type="entry name" value="P-loop containing nucleoside triphosphate hydrolases"/>
    <property type="match status" value="1"/>
</dbReference>
<name>A0A1X0NLC0_9TRYP</name>
<feature type="compositionally biased region" description="Basic residues" evidence="1">
    <location>
        <begin position="525"/>
        <end position="543"/>
    </location>
</feature>
<evidence type="ECO:0000313" key="3">
    <source>
        <dbReference type="EMBL" id="ORC84900.1"/>
    </source>
</evidence>
<keyword evidence="4" id="KW-1185">Reference proteome</keyword>
<dbReference type="InterPro" id="IPR003959">
    <property type="entry name" value="ATPase_AAA_core"/>
</dbReference>
<evidence type="ECO:0000259" key="2">
    <source>
        <dbReference type="SMART" id="SM00382"/>
    </source>
</evidence>
<feature type="compositionally biased region" description="Polar residues" evidence="1">
    <location>
        <begin position="390"/>
        <end position="401"/>
    </location>
</feature>
<dbReference type="STRING" id="67003.A0A1X0NLC0"/>
<feature type="region of interest" description="Disordered" evidence="1">
    <location>
        <begin position="385"/>
        <end position="437"/>
    </location>
</feature>
<dbReference type="PANTHER" id="PTHR14690">
    <property type="entry name" value="IQ MOTIF CONTAINING WITH AAA DOMAIN 1"/>
    <property type="match status" value="1"/>
</dbReference>
<proteinExistence type="predicted"/>
<protein>
    <submittedName>
        <fullName evidence="3">IQ motif containing with AAA domain 1</fullName>
    </submittedName>
</protein>
<dbReference type="VEuPathDB" id="TriTrypDB:TM35_000401670"/>
<dbReference type="Gene3D" id="1.10.8.60">
    <property type="match status" value="1"/>
</dbReference>
<dbReference type="GO" id="GO:0016887">
    <property type="term" value="F:ATP hydrolysis activity"/>
    <property type="evidence" value="ECO:0007669"/>
    <property type="project" value="InterPro"/>
</dbReference>
<dbReference type="SMART" id="SM00015">
    <property type="entry name" value="IQ"/>
    <property type="match status" value="2"/>
</dbReference>
<reference evidence="3 4" key="1">
    <citation type="submission" date="2017-03" db="EMBL/GenBank/DDBJ databases">
        <title>An alternative strategy for trypanosome survival in the mammalian bloodstream revealed through genome and transcriptome analysis of the ubiquitous bovine parasite Trypanosoma (Megatrypanum) theileri.</title>
        <authorList>
            <person name="Kelly S."/>
            <person name="Ivens A."/>
            <person name="Mott A."/>
            <person name="O'Neill E."/>
            <person name="Emms D."/>
            <person name="Macleod O."/>
            <person name="Voorheis P."/>
            <person name="Matthews J."/>
            <person name="Matthews K."/>
            <person name="Carrington M."/>
        </authorList>
    </citation>
    <scope>NUCLEOTIDE SEQUENCE [LARGE SCALE GENOMIC DNA]</scope>
    <source>
        <strain evidence="3">Edinburgh</strain>
    </source>
</reference>
<dbReference type="InterPro" id="IPR052267">
    <property type="entry name" value="N-DRC_Component"/>
</dbReference>
<dbReference type="GeneID" id="39989562"/>
<dbReference type="Pfam" id="PF00004">
    <property type="entry name" value="AAA"/>
    <property type="match status" value="1"/>
</dbReference>
<dbReference type="Gene3D" id="3.40.50.300">
    <property type="entry name" value="P-loop containing nucleotide triphosphate hydrolases"/>
    <property type="match status" value="1"/>
</dbReference>
<dbReference type="OrthoDB" id="3046016at2759"/>
<evidence type="ECO:0000313" key="4">
    <source>
        <dbReference type="Proteomes" id="UP000192257"/>
    </source>
</evidence>
<dbReference type="InterPro" id="IPR027417">
    <property type="entry name" value="P-loop_NTPase"/>
</dbReference>
<feature type="domain" description="AAA+ ATPase" evidence="2">
    <location>
        <begin position="674"/>
        <end position="813"/>
    </location>
</feature>
<dbReference type="EMBL" id="NBCO01000040">
    <property type="protein sequence ID" value="ORC84900.1"/>
    <property type="molecule type" value="Genomic_DNA"/>
</dbReference>
<sequence length="935" mass="105753">MSSATYEEYYQQALEDLVTIWREDVNLSKLRVAPTGRQRYEQLLSSLTSLYIQYLRTVRRLARVHDAQLQPQKRYDVRTLLDTCVGRMLEIRSLLTANCGEFVKLDNAMLDVKMTPEELEVPIPRYFVEDNASEMQERRRQIASLQAHYQETDAEAPVSKFLANANNKANNTTTNTNTAASTIAAAATTTSTNEAEAKTMTVDEAITILQVNERGRQARQRAKFQLLMYMQQKQALLRDNDYNYATGKERAATVVQRAVQAYLARKRVRGDHAEELQLLGMRPTAAMMSDEQQVAAAARLEERKARQHMNEANYRQKAIELETRIKSEEGPRTMEEMLNEVLTRMAYARMESKDDSPLTFPTPEEGGSRKYLESFNAPMSSPAALAATAGPTSTFDGTSTIGRPGSAALRSSMAGTLDGRPTTRKGGSVARRKDEEETVPAIPPSIFWDNIKAADERYYTVWKPRFEETYYKEVDLDQAADENLLRKQLLEGPRGIMEELRKVVDQLIMVEVENLKVRLEQERRGGKKKKGGKKKGPRKPRAPKLKDPTKGVKIETFMNTAVRLNVLQLPDPNIKLEDYLGSAVIHGSPLDALLRVQKPDEELRKKWQRILNNWDANVEQVMKMKKEAFQKLFDNYLQQATWLSEPSPAQVRQSVAEYAILPLGSQVIHDLAPSAKTLLLYGFSGSGKTRLVQAICNHSGSNFFDISPGIFETNTGLVGIIQMVFHLAKVMAPSVIYIDHIEKLFMRKKKRKGPKDPLLARGKKMKKEVLKGIAGLSPTDRVMVIGTSSTPWEADFNAMVTHFAHMVYCGSPDYASRLIVLQEFIAQRTGDATALKAEDYHELALLTERLTCGSLRTVVDEVLHPRRLRRLPQRPLVADDFLRAITRVSPPTAEEETQMKEFTQRLPLHLRRVNLPVDVPAAEKKETGTKRKKKE</sequence>